<protein>
    <submittedName>
        <fullName evidence="8">Chymotrypsin-like elastase family member 2A</fullName>
    </submittedName>
</protein>
<dbReference type="PROSITE" id="PS00134">
    <property type="entry name" value="TRYPSIN_HIS"/>
    <property type="match status" value="1"/>
</dbReference>
<sequence length="518" mass="56069">MQHTLLVSLLLTSAILPCNCQGAIHFPNHPMPGPPTMPLPDLGISFPAITTDKAELLRIANYLTLSNLKPDSPLERFLNKLILKYEEMDGREYDGNLAIELEHHLPLTVTDIDAECGSKNILRARPEPYNLELKTLASPCSYSITTANAGLTSVVCSGLNTSTRELSCHHNVIHVIHGDTNTTLSCGKEKTLTLPHDGDRTQHLLRSELQFITSSFIVEDDQSTAYDAASTDAVEAALAHDQICPNSCGTSPAAAAAMEALMRIVGGYDARPGQFPWQVLIVSKGASSKLGLCGGSLLNSRFAMSAAHCFKREIWMSVKAVQMVAGMHSIAKEVDSFRQIISVKRIVVHPAYDYLNFVRNDIALIELSREVDFTERVGPVCLAAPGAKFGNQPAIVTGFGITSVDLVTASYSHIAEVMQVAHVTLVEDWMCDAPYTTYGIPINLDRQICSKGLLQEACKGDSGGPVVVKDEDTGRYTQVGIVSFGIGCTDLLAPSVNTRVSAYRTWIESVVITGSCPH</sequence>
<proteinExistence type="evidence at transcript level"/>
<dbReference type="FunFam" id="2.40.10.10:FF:000054">
    <property type="entry name" value="Complement C1r subcomponent"/>
    <property type="match status" value="1"/>
</dbReference>
<keyword evidence="2" id="KW-0964">Secreted</keyword>
<dbReference type="InterPro" id="IPR001254">
    <property type="entry name" value="Trypsin_dom"/>
</dbReference>
<feature type="domain" description="Peptidase S1" evidence="7">
    <location>
        <begin position="264"/>
        <end position="512"/>
    </location>
</feature>
<dbReference type="SMART" id="SM00020">
    <property type="entry name" value="Tryp_SPc"/>
    <property type="match status" value="1"/>
</dbReference>
<dbReference type="AlphaFoldDB" id="A0A6A7G694"/>
<dbReference type="PRINTS" id="PR00722">
    <property type="entry name" value="CHYMOTRYPSIN"/>
</dbReference>
<evidence type="ECO:0000313" key="8">
    <source>
        <dbReference type="EMBL" id="LAC26440.1"/>
    </source>
</evidence>
<name>A0A6A7G694_9CRUS</name>
<organism evidence="8">
    <name type="scientific">Hirondellea gigas</name>
    <dbReference type="NCBI Taxonomy" id="1518452"/>
    <lineage>
        <taxon>Eukaryota</taxon>
        <taxon>Metazoa</taxon>
        <taxon>Ecdysozoa</taxon>
        <taxon>Arthropoda</taxon>
        <taxon>Crustacea</taxon>
        <taxon>Multicrustacea</taxon>
        <taxon>Malacostraca</taxon>
        <taxon>Eumalacostraca</taxon>
        <taxon>Peracarida</taxon>
        <taxon>Amphipoda</taxon>
        <taxon>Amphilochidea</taxon>
        <taxon>Lysianassida</taxon>
        <taxon>Lysianassidira</taxon>
        <taxon>Lysianassoidea</taxon>
        <taxon>Lysianassidae</taxon>
        <taxon>Hirondellea</taxon>
    </lineage>
</organism>
<keyword evidence="5" id="KW-0325">Glycoprotein</keyword>
<comment type="subcellular location">
    <subcellularLocation>
        <location evidence="1">Secreted</location>
    </subcellularLocation>
</comment>
<feature type="signal peptide" evidence="6">
    <location>
        <begin position="1"/>
        <end position="20"/>
    </location>
</feature>
<dbReference type="PANTHER" id="PTHR24252:SF11">
    <property type="entry name" value="ATRIAL NATRIURETIC PEPTIDE-CONVERTING ENZYME ISOFORM X1"/>
    <property type="match status" value="1"/>
</dbReference>
<dbReference type="FunFam" id="2.40.10.10:FF:000068">
    <property type="entry name" value="transmembrane protease serine 2"/>
    <property type="match status" value="1"/>
</dbReference>
<dbReference type="InterPro" id="IPR018114">
    <property type="entry name" value="TRYPSIN_HIS"/>
</dbReference>
<dbReference type="GO" id="GO:0005576">
    <property type="term" value="C:extracellular region"/>
    <property type="evidence" value="ECO:0007669"/>
    <property type="project" value="UniProtKB-SubCell"/>
</dbReference>
<evidence type="ECO:0000259" key="7">
    <source>
        <dbReference type="PROSITE" id="PS50240"/>
    </source>
</evidence>
<accession>A0A6A7G694</accession>
<evidence type="ECO:0000256" key="4">
    <source>
        <dbReference type="ARBA" id="ARBA00023157"/>
    </source>
</evidence>
<evidence type="ECO:0000256" key="6">
    <source>
        <dbReference type="SAM" id="SignalP"/>
    </source>
</evidence>
<keyword evidence="4" id="KW-1015">Disulfide bond</keyword>
<dbReference type="InterPro" id="IPR001314">
    <property type="entry name" value="Peptidase_S1A"/>
</dbReference>
<dbReference type="GO" id="GO:0006508">
    <property type="term" value="P:proteolysis"/>
    <property type="evidence" value="ECO:0007669"/>
    <property type="project" value="InterPro"/>
</dbReference>
<dbReference type="SUPFAM" id="SSF50494">
    <property type="entry name" value="Trypsin-like serine proteases"/>
    <property type="match status" value="1"/>
</dbReference>
<dbReference type="EMBL" id="IACT01007322">
    <property type="protein sequence ID" value="LAC26440.1"/>
    <property type="molecule type" value="mRNA"/>
</dbReference>
<dbReference type="PANTHER" id="PTHR24252">
    <property type="entry name" value="ACROSIN-RELATED"/>
    <property type="match status" value="1"/>
</dbReference>
<reference evidence="8" key="1">
    <citation type="submission" date="2017-11" db="EMBL/GenBank/DDBJ databases">
        <title>The sensing device of the deep-sea amphipod.</title>
        <authorList>
            <person name="Kobayashi H."/>
            <person name="Nagahama T."/>
            <person name="Arai W."/>
            <person name="Sasagawa Y."/>
            <person name="Umeda M."/>
            <person name="Hayashi T."/>
            <person name="Nikaido I."/>
            <person name="Watanabe H."/>
            <person name="Oguri K."/>
            <person name="Kitazato H."/>
            <person name="Fujioka K."/>
            <person name="Kido Y."/>
            <person name="Takami H."/>
        </authorList>
    </citation>
    <scope>NUCLEOTIDE SEQUENCE</scope>
    <source>
        <tissue evidence="8">Whole body</tissue>
    </source>
</reference>
<dbReference type="Gene3D" id="2.40.10.10">
    <property type="entry name" value="Trypsin-like serine proteases"/>
    <property type="match status" value="1"/>
</dbReference>
<dbReference type="InterPro" id="IPR009003">
    <property type="entry name" value="Peptidase_S1_PA"/>
</dbReference>
<dbReference type="InterPro" id="IPR043504">
    <property type="entry name" value="Peptidase_S1_PA_chymotrypsin"/>
</dbReference>
<evidence type="ECO:0000256" key="3">
    <source>
        <dbReference type="ARBA" id="ARBA00022729"/>
    </source>
</evidence>
<dbReference type="GO" id="GO:0004252">
    <property type="term" value="F:serine-type endopeptidase activity"/>
    <property type="evidence" value="ECO:0007669"/>
    <property type="project" value="InterPro"/>
</dbReference>
<keyword evidence="3 6" id="KW-0732">Signal</keyword>
<dbReference type="PROSITE" id="PS50240">
    <property type="entry name" value="TRYPSIN_DOM"/>
    <property type="match status" value="1"/>
</dbReference>
<feature type="chain" id="PRO_5025483912" evidence="6">
    <location>
        <begin position="21"/>
        <end position="518"/>
    </location>
</feature>
<evidence type="ECO:0000256" key="5">
    <source>
        <dbReference type="ARBA" id="ARBA00023180"/>
    </source>
</evidence>
<evidence type="ECO:0000256" key="2">
    <source>
        <dbReference type="ARBA" id="ARBA00022525"/>
    </source>
</evidence>
<evidence type="ECO:0000256" key="1">
    <source>
        <dbReference type="ARBA" id="ARBA00004613"/>
    </source>
</evidence>
<dbReference type="Pfam" id="PF00089">
    <property type="entry name" value="Trypsin"/>
    <property type="match status" value="1"/>
</dbReference>
<dbReference type="CDD" id="cd00190">
    <property type="entry name" value="Tryp_SPc"/>
    <property type="match status" value="1"/>
</dbReference>